<reference evidence="1" key="1">
    <citation type="submission" date="2013-12" db="EMBL/GenBank/DDBJ databases">
        <authorList>
            <person name="Omoto C.K."/>
            <person name="Sibley D."/>
            <person name="Venepally P."/>
            <person name="Hadjithomas M."/>
            <person name="Karamycheva S."/>
            <person name="Brunk B."/>
            <person name="Roos D."/>
            <person name="Caler E."/>
            <person name="Lorenzi H."/>
        </authorList>
    </citation>
    <scope>NUCLEOTIDE SEQUENCE</scope>
</reference>
<dbReference type="RefSeq" id="XP_011133346.1">
    <property type="nucleotide sequence ID" value="XM_011135044.1"/>
</dbReference>
<evidence type="ECO:0000313" key="1">
    <source>
        <dbReference type="EMBL" id="EZG43426.1"/>
    </source>
</evidence>
<dbReference type="Proteomes" id="UP000019763">
    <property type="component" value="Unassembled WGS sequence"/>
</dbReference>
<gene>
    <name evidence="1" type="ORF">GNI_172810</name>
</gene>
<proteinExistence type="predicted"/>
<dbReference type="AlphaFoldDB" id="A0A023AXQ8"/>
<accession>A0A023AXQ8</accession>
<dbReference type="GeneID" id="22915889"/>
<protein>
    <submittedName>
        <fullName evidence="1">Uncharacterized protein</fullName>
    </submittedName>
</protein>
<organism evidence="1 2">
    <name type="scientific">Gregarina niphandrodes</name>
    <name type="common">Septate eugregarine</name>
    <dbReference type="NCBI Taxonomy" id="110365"/>
    <lineage>
        <taxon>Eukaryota</taxon>
        <taxon>Sar</taxon>
        <taxon>Alveolata</taxon>
        <taxon>Apicomplexa</taxon>
        <taxon>Conoidasida</taxon>
        <taxon>Gregarinasina</taxon>
        <taxon>Eugregarinorida</taxon>
        <taxon>Gregarinidae</taxon>
        <taxon>Gregarina</taxon>
    </lineage>
</organism>
<dbReference type="EMBL" id="AFNH02001297">
    <property type="protein sequence ID" value="EZG43426.1"/>
    <property type="molecule type" value="Genomic_DNA"/>
</dbReference>
<dbReference type="VEuPathDB" id="CryptoDB:GNI_172810"/>
<comment type="caution">
    <text evidence="1">The sequence shown here is derived from an EMBL/GenBank/DDBJ whole genome shotgun (WGS) entry which is preliminary data.</text>
</comment>
<evidence type="ECO:0000313" key="2">
    <source>
        <dbReference type="Proteomes" id="UP000019763"/>
    </source>
</evidence>
<keyword evidence="2" id="KW-1185">Reference proteome</keyword>
<sequence length="151" mass="17084">MSPWIPMPCGDMDDKEVTICNLLDPIEDTTLPADEEERRERELQNAKLQKYIRERAAQNMPAGCCESFVGQILKTVGVHKLLDMLGTYDKIEEADAMLLVQKKMGEISPGRKSLSMRQRTLEHLQQVMEVKEALPINEDDCLILATPDGLL</sequence>
<name>A0A023AXQ8_GRENI</name>